<gene>
    <name evidence="1" type="ORF">ECRASSUSDP1_LOCUS19157</name>
</gene>
<evidence type="ECO:0000313" key="2">
    <source>
        <dbReference type="Proteomes" id="UP001295684"/>
    </source>
</evidence>
<reference evidence="1" key="1">
    <citation type="submission" date="2023-07" db="EMBL/GenBank/DDBJ databases">
        <authorList>
            <consortium name="AG Swart"/>
            <person name="Singh M."/>
            <person name="Singh A."/>
            <person name="Seah K."/>
            <person name="Emmerich C."/>
        </authorList>
    </citation>
    <scope>NUCLEOTIDE SEQUENCE</scope>
    <source>
        <strain evidence="1">DP1</strain>
    </source>
</reference>
<comment type="caution">
    <text evidence="1">The sequence shown here is derived from an EMBL/GenBank/DDBJ whole genome shotgun (WGS) entry which is preliminary data.</text>
</comment>
<dbReference type="AlphaFoldDB" id="A0AAD2D311"/>
<keyword evidence="2" id="KW-1185">Reference proteome</keyword>
<dbReference type="Proteomes" id="UP001295684">
    <property type="component" value="Unassembled WGS sequence"/>
</dbReference>
<protein>
    <submittedName>
        <fullName evidence="1">Uncharacterized protein</fullName>
    </submittedName>
</protein>
<sequence>MNNVIIKGSHIGIPKFRNTKKRTHLKYSRAGLGSKPEPSPMMRAKKNLEAFQRMNLPQQSRFRLGSRNSATPVSISKRYCTPKSEKKELTLHPKVFKTKKRNVRYHYMLQGFFKKLHINDKSRNLKKEGCTMKY</sequence>
<accession>A0AAD2D311</accession>
<proteinExistence type="predicted"/>
<name>A0AAD2D311_EUPCR</name>
<evidence type="ECO:0000313" key="1">
    <source>
        <dbReference type="EMBL" id="CAI2377768.1"/>
    </source>
</evidence>
<organism evidence="1 2">
    <name type="scientific">Euplotes crassus</name>
    <dbReference type="NCBI Taxonomy" id="5936"/>
    <lineage>
        <taxon>Eukaryota</taxon>
        <taxon>Sar</taxon>
        <taxon>Alveolata</taxon>
        <taxon>Ciliophora</taxon>
        <taxon>Intramacronucleata</taxon>
        <taxon>Spirotrichea</taxon>
        <taxon>Hypotrichia</taxon>
        <taxon>Euplotida</taxon>
        <taxon>Euplotidae</taxon>
        <taxon>Moneuplotes</taxon>
    </lineage>
</organism>
<dbReference type="EMBL" id="CAMPGE010019435">
    <property type="protein sequence ID" value="CAI2377768.1"/>
    <property type="molecule type" value="Genomic_DNA"/>
</dbReference>